<dbReference type="PANTHER" id="PTHR34698">
    <property type="entry name" value="5-OXOPROLINASE SUBUNIT B"/>
    <property type="match status" value="1"/>
</dbReference>
<evidence type="ECO:0000256" key="1">
    <source>
        <dbReference type="ARBA" id="ARBA00022741"/>
    </source>
</evidence>
<comment type="caution">
    <text evidence="5">The sequence shown here is derived from an EMBL/GenBank/DDBJ whole genome shotgun (WGS) entry which is preliminary data.</text>
</comment>
<dbReference type="EMBL" id="JAKGTH010000011">
    <property type="protein sequence ID" value="MCF4102577.1"/>
    <property type="molecule type" value="Genomic_DNA"/>
</dbReference>
<dbReference type="Pfam" id="PF02682">
    <property type="entry name" value="CT_C_D"/>
    <property type="match status" value="1"/>
</dbReference>
<accession>A0ABS9EJS8</accession>
<gene>
    <name evidence="5" type="primary">pxpB</name>
    <name evidence="5" type="ORF">L1I30_12950</name>
</gene>
<dbReference type="SMART" id="SM00796">
    <property type="entry name" value="AHS1"/>
    <property type="match status" value="1"/>
</dbReference>
<dbReference type="Gene3D" id="2.40.100.10">
    <property type="entry name" value="Cyclophilin-like"/>
    <property type="match status" value="1"/>
</dbReference>
<keyword evidence="3" id="KW-0067">ATP-binding</keyword>
<dbReference type="InterPro" id="IPR029000">
    <property type="entry name" value="Cyclophilin-like_dom_sf"/>
</dbReference>
<dbReference type="Proteomes" id="UP001179363">
    <property type="component" value="Unassembled WGS sequence"/>
</dbReference>
<dbReference type="NCBIfam" id="TIGR00370">
    <property type="entry name" value="5-oxoprolinase subunit PxpB"/>
    <property type="match status" value="1"/>
</dbReference>
<protein>
    <submittedName>
        <fullName evidence="5">5-oxoprolinase subunit PxpB</fullName>
        <ecNumber evidence="5">3.5.2.9</ecNumber>
    </submittedName>
</protein>
<dbReference type="SUPFAM" id="SSF160467">
    <property type="entry name" value="PH0987 N-terminal domain-like"/>
    <property type="match status" value="1"/>
</dbReference>
<evidence type="ECO:0000259" key="4">
    <source>
        <dbReference type="SMART" id="SM00796"/>
    </source>
</evidence>
<evidence type="ECO:0000256" key="2">
    <source>
        <dbReference type="ARBA" id="ARBA00022801"/>
    </source>
</evidence>
<dbReference type="InterPro" id="IPR010016">
    <property type="entry name" value="PxpB"/>
</dbReference>
<dbReference type="GO" id="GO:0017168">
    <property type="term" value="F:5-oxoprolinase (ATP-hydrolyzing) activity"/>
    <property type="evidence" value="ECO:0007669"/>
    <property type="project" value="UniProtKB-EC"/>
</dbReference>
<sequence>MKQELPHIRPLSERAILIEFEENIKEDILKIVLYHKNRIENFYIKEKVEVTNTYNSLLIIYIYNIEDVYSEIFALKALISEANITNKLHNKLFNIPVCYDPEFGLDLVLISKSKNLSVEEIISIHTTPVYTVYFIGFLPGFPYLGGLDERLYISRKNEPRLEVKKGAVGIGEKQTGIYPISSPGGWQIIGNSPVDLFDKKVVPPCQIMPGDKVKFYAVSKAKYLEILEQKKRGKFQLKTFFYGS</sequence>
<dbReference type="PANTHER" id="PTHR34698:SF2">
    <property type="entry name" value="5-OXOPROLINASE SUBUNIT B"/>
    <property type="match status" value="1"/>
</dbReference>
<evidence type="ECO:0000256" key="3">
    <source>
        <dbReference type="ARBA" id="ARBA00022840"/>
    </source>
</evidence>
<keyword evidence="1" id="KW-0547">Nucleotide-binding</keyword>
<name>A0ABS9EJS8_9FLAO</name>
<dbReference type="RefSeq" id="WP_236134720.1">
    <property type="nucleotide sequence ID" value="NZ_JAKGTH010000011.1"/>
</dbReference>
<evidence type="ECO:0000313" key="6">
    <source>
        <dbReference type="Proteomes" id="UP001179363"/>
    </source>
</evidence>
<organism evidence="5 6">
    <name type="scientific">Gillisia lutea</name>
    <dbReference type="NCBI Taxonomy" id="2909668"/>
    <lineage>
        <taxon>Bacteria</taxon>
        <taxon>Pseudomonadati</taxon>
        <taxon>Bacteroidota</taxon>
        <taxon>Flavobacteriia</taxon>
        <taxon>Flavobacteriales</taxon>
        <taxon>Flavobacteriaceae</taxon>
        <taxon>Gillisia</taxon>
    </lineage>
</organism>
<evidence type="ECO:0000313" key="5">
    <source>
        <dbReference type="EMBL" id="MCF4102577.1"/>
    </source>
</evidence>
<dbReference type="EC" id="3.5.2.9" evidence="5"/>
<keyword evidence="6" id="KW-1185">Reference proteome</keyword>
<feature type="domain" description="Carboxyltransferase" evidence="4">
    <location>
        <begin position="6"/>
        <end position="207"/>
    </location>
</feature>
<keyword evidence="2 5" id="KW-0378">Hydrolase</keyword>
<reference evidence="5" key="1">
    <citation type="submission" date="2022-01" db="EMBL/GenBank/DDBJ databases">
        <title>Gillisia lutea sp. nov., isolated from marine plastic residues from the Malvarosa beach (Valencia, Spain).</title>
        <authorList>
            <person name="Vidal-Verdu A."/>
            <person name="Molina-Menor E."/>
            <person name="Satari L."/>
            <person name="Pascual J."/>
            <person name="Pereto J."/>
            <person name="Porcar M."/>
        </authorList>
    </citation>
    <scope>NUCLEOTIDE SEQUENCE</scope>
    <source>
        <strain evidence="5">M10.2A</strain>
    </source>
</reference>
<proteinExistence type="predicted"/>
<dbReference type="InterPro" id="IPR003833">
    <property type="entry name" value="CT_C_D"/>
</dbReference>
<dbReference type="Gene3D" id="3.30.1360.40">
    <property type="match status" value="1"/>
</dbReference>
<dbReference type="SUPFAM" id="SSF50891">
    <property type="entry name" value="Cyclophilin-like"/>
    <property type="match status" value="1"/>
</dbReference>